<accession>A0A7R8ZSI2</accession>
<feature type="region of interest" description="Disordered" evidence="2">
    <location>
        <begin position="84"/>
        <end position="172"/>
    </location>
</feature>
<dbReference type="GO" id="GO:0003723">
    <property type="term" value="F:RNA binding"/>
    <property type="evidence" value="ECO:0007669"/>
    <property type="project" value="UniProtKB-KW"/>
</dbReference>
<dbReference type="InterPro" id="IPR025715">
    <property type="entry name" value="FoP_C"/>
</dbReference>
<reference evidence="3" key="1">
    <citation type="submission" date="2020-11" db="EMBL/GenBank/DDBJ databases">
        <authorList>
            <person name="Tran Van P."/>
        </authorList>
    </citation>
    <scope>NUCLEOTIDE SEQUENCE</scope>
</reference>
<dbReference type="SMART" id="SM01218">
    <property type="entry name" value="FoP_duplication"/>
    <property type="match status" value="1"/>
</dbReference>
<evidence type="ECO:0000313" key="3">
    <source>
        <dbReference type="EMBL" id="CAD7230307.1"/>
    </source>
</evidence>
<dbReference type="AlphaFoldDB" id="A0A7R8ZSI2"/>
<dbReference type="EMBL" id="OB662598">
    <property type="protein sequence ID" value="CAD7230307.1"/>
    <property type="molecule type" value="Genomic_DNA"/>
</dbReference>
<gene>
    <name evidence="3" type="ORF">CTOB1V02_LOCUS8168</name>
</gene>
<name>A0A7R8ZSI2_9CRUS</name>
<evidence type="ECO:0000256" key="1">
    <source>
        <dbReference type="ARBA" id="ARBA00022884"/>
    </source>
</evidence>
<dbReference type="Pfam" id="PF13865">
    <property type="entry name" value="FoP_duplication"/>
    <property type="match status" value="1"/>
</dbReference>
<keyword evidence="1" id="KW-0694">RNA-binding</keyword>
<sequence length="172" mass="18340">MNQTTISRVIYKLGRKIVERAKDWIQFPSTEIDVGWTLDQYDNQTLFQLRNDHSIPNCDTTGSSKRGSAQFGVVPLDGRPMKITYEGGATGGGTIQARVSPRGGRVQKQRGGGGFGGFRRGGGFGGTPRGGRSRGRGGPRGGGRGRGGARENKPTPTAEELDAELDAYINSA</sequence>
<evidence type="ECO:0000256" key="2">
    <source>
        <dbReference type="SAM" id="MobiDB-lite"/>
    </source>
</evidence>
<protein>
    <submittedName>
        <fullName evidence="3">Uncharacterized protein</fullName>
    </submittedName>
</protein>
<organism evidence="3">
    <name type="scientific">Cyprideis torosa</name>
    <dbReference type="NCBI Taxonomy" id="163714"/>
    <lineage>
        <taxon>Eukaryota</taxon>
        <taxon>Metazoa</taxon>
        <taxon>Ecdysozoa</taxon>
        <taxon>Arthropoda</taxon>
        <taxon>Crustacea</taxon>
        <taxon>Oligostraca</taxon>
        <taxon>Ostracoda</taxon>
        <taxon>Podocopa</taxon>
        <taxon>Podocopida</taxon>
        <taxon>Cytherocopina</taxon>
        <taxon>Cytheroidea</taxon>
        <taxon>Cytherideidae</taxon>
        <taxon>Cyprideis</taxon>
    </lineage>
</organism>
<proteinExistence type="predicted"/>
<feature type="compositionally biased region" description="Gly residues" evidence="2">
    <location>
        <begin position="110"/>
        <end position="129"/>
    </location>
</feature>